<dbReference type="InterPro" id="IPR013785">
    <property type="entry name" value="Aldolase_TIM"/>
</dbReference>
<evidence type="ECO:0000313" key="2">
    <source>
        <dbReference type="Proteomes" id="UP001157114"/>
    </source>
</evidence>
<protein>
    <recommendedName>
        <fullName evidence="3">Alpha-galactosidase</fullName>
    </recommendedName>
</protein>
<dbReference type="Proteomes" id="UP001157114">
    <property type="component" value="Unassembled WGS sequence"/>
</dbReference>
<organism evidence="1 2">
    <name type="scientific">Paenibacillus glycanilyticus</name>
    <dbReference type="NCBI Taxonomy" id="126569"/>
    <lineage>
        <taxon>Bacteria</taxon>
        <taxon>Bacillati</taxon>
        <taxon>Bacillota</taxon>
        <taxon>Bacilli</taxon>
        <taxon>Bacillales</taxon>
        <taxon>Paenibacillaceae</taxon>
        <taxon>Paenibacillus</taxon>
    </lineage>
</organism>
<dbReference type="SUPFAM" id="SSF51445">
    <property type="entry name" value="(Trans)glycosidases"/>
    <property type="match status" value="1"/>
</dbReference>
<evidence type="ECO:0000313" key="1">
    <source>
        <dbReference type="EMBL" id="GLX65789.1"/>
    </source>
</evidence>
<dbReference type="EMBL" id="BSSQ01000001">
    <property type="protein sequence ID" value="GLX65789.1"/>
    <property type="molecule type" value="Genomic_DNA"/>
</dbReference>
<comment type="caution">
    <text evidence="1">The sequence shown here is derived from an EMBL/GenBank/DDBJ whole genome shotgun (WGS) entry which is preliminary data.</text>
</comment>
<dbReference type="InterPro" id="IPR017853">
    <property type="entry name" value="GH"/>
</dbReference>
<accession>A0ABQ6G4A4</accession>
<sequence length="717" mass="80442">MNLLPDIKIAAQQMLFCWNTEKDRAVLERDGRMVWQGSLLPSFELSDEKGQLYYTDAIISNVTVLSDSCYEIALEFDELGRGSLQVDTEAWGIRFSSLEVSWYQPTSIVALYFGTKRMTDMQLRAAPSLAKPFWPNWKAEGYCLPCAGTNPTRSFWRFFDMGDSLLPLGSFGDAMGTLYAAAYPRPLYAAAMGGGDGWLSLGPGTIPDAALSLQLKSATACLQYLYREDLWEAPDLLHRSWSEPLRLAWGINGFDAYDRLYQTFPVSGSKSPNQAKSFVCTWGDFKEGQFDLRTITERVSRLAPADMIVLDEYWETCDSSGIPDYNRFPEFDRDIAHMRAEGFEIALWQSIGWIDQPEAFGLSDGDLLCGKDGKPRLWRWSGDPIYGESYHYCLDPSSERTRSFLTERTRSIVSRLNPAALKLDFGYGLPGPDVSVPRCPELRGERLCSELLKIITDAAKEAKPDIAIIYYGLHPLLHDHFDVINIDDLGDAGDSAEYEALGHNQRCMWSALAARHGMLINTSTGYYWETLKQILLNTAVVGTNGLTLGAADRTGKAMTESQRLRWLALGKWRRPGSGWSPLWLDADFGDVSREPVIRSWGRVESHQGVDRITALALRHHSGDEMVFPQLSGIRFTGEWALIAQDNEDIRQCSELACIPFTPGVLTIEGDFAAVIEFRHIEESEARKVLTSDPSGNVTVSISRDELNEIIGFMFVRQ</sequence>
<proteinExistence type="predicted"/>
<reference evidence="1 2" key="1">
    <citation type="submission" date="2023-03" db="EMBL/GenBank/DDBJ databases">
        <title>Draft genome sequence of the bacteria which degrade cell wall of Tricholomamatutake.</title>
        <authorList>
            <person name="Konishi Y."/>
            <person name="Fukuta Y."/>
            <person name="Shirasaka N."/>
        </authorList>
    </citation>
    <scope>NUCLEOTIDE SEQUENCE [LARGE SCALE GENOMIC DNA]</scope>
    <source>
        <strain evidence="2">mu1</strain>
    </source>
</reference>
<name>A0ABQ6G4A4_9BACL</name>
<evidence type="ECO:0008006" key="3">
    <source>
        <dbReference type="Google" id="ProtNLM"/>
    </source>
</evidence>
<keyword evidence="2" id="KW-1185">Reference proteome</keyword>
<dbReference type="Gene3D" id="3.20.20.70">
    <property type="entry name" value="Aldolase class I"/>
    <property type="match status" value="1"/>
</dbReference>
<gene>
    <name evidence="1" type="ORF">MU1_01330</name>
</gene>